<feature type="coiled-coil region" evidence="1">
    <location>
        <begin position="121"/>
        <end position="177"/>
    </location>
</feature>
<dbReference type="SUPFAM" id="SSF88659">
    <property type="entry name" value="Sigma3 and sigma4 domains of RNA polymerase sigma factors"/>
    <property type="match status" value="1"/>
</dbReference>
<dbReference type="EMBL" id="BKAU01000005">
    <property type="protein sequence ID" value="GEP98132.1"/>
    <property type="molecule type" value="Genomic_DNA"/>
</dbReference>
<evidence type="ECO:0000313" key="3">
    <source>
        <dbReference type="EMBL" id="GEP98132.1"/>
    </source>
</evidence>
<keyword evidence="1" id="KW-0175">Coiled coil</keyword>
<dbReference type="Gene3D" id="1.20.140.160">
    <property type="match status" value="1"/>
</dbReference>
<dbReference type="OrthoDB" id="668221at2"/>
<dbReference type="GO" id="GO:0006352">
    <property type="term" value="P:DNA-templated transcription initiation"/>
    <property type="evidence" value="ECO:0007669"/>
    <property type="project" value="InterPro"/>
</dbReference>
<feature type="domain" description="RNA polymerase sigma factor 70 region 4 type 2" evidence="2">
    <location>
        <begin position="126"/>
        <end position="178"/>
    </location>
</feature>
<accession>A0A512RR16</accession>
<evidence type="ECO:0000313" key="4">
    <source>
        <dbReference type="Proteomes" id="UP000321436"/>
    </source>
</evidence>
<evidence type="ECO:0000259" key="2">
    <source>
        <dbReference type="Pfam" id="PF08281"/>
    </source>
</evidence>
<reference evidence="3 4" key="1">
    <citation type="submission" date="2019-07" db="EMBL/GenBank/DDBJ databases">
        <title>Whole genome shotgun sequence of Chitinophaga cymbidii NBRC 109752.</title>
        <authorList>
            <person name="Hosoyama A."/>
            <person name="Uohara A."/>
            <person name="Ohji S."/>
            <person name="Ichikawa N."/>
        </authorList>
    </citation>
    <scope>NUCLEOTIDE SEQUENCE [LARGE SCALE GENOMIC DNA]</scope>
    <source>
        <strain evidence="3 4">NBRC 109752</strain>
    </source>
</reference>
<dbReference type="RefSeq" id="WP_146866361.1">
    <property type="nucleotide sequence ID" value="NZ_BKAU01000005.1"/>
</dbReference>
<proteinExistence type="predicted"/>
<dbReference type="GO" id="GO:0016987">
    <property type="term" value="F:sigma factor activity"/>
    <property type="evidence" value="ECO:0007669"/>
    <property type="project" value="InterPro"/>
</dbReference>
<dbReference type="GO" id="GO:0003677">
    <property type="term" value="F:DNA binding"/>
    <property type="evidence" value="ECO:0007669"/>
    <property type="project" value="InterPro"/>
</dbReference>
<dbReference type="Pfam" id="PF08281">
    <property type="entry name" value="Sigma70_r4_2"/>
    <property type="match status" value="1"/>
</dbReference>
<sequence>MHLLLNNLSDKELLYRIRKLEDREAAGVLLDRYSHLLVAACLPRLNQEQRAEVVFPAITQQLYARFQFLYGKVNQAVHTLVLNYFATGSALHTTPYEPRHAQAVQHLEARVEHAGTNPIERETLARQLEAALEKLDATERKLITQFYIEHHSLRELARIHNSTAEKIRNQLSKAKKKLAAQIDGPGL</sequence>
<gene>
    <name evidence="3" type="ORF">CCY01nite_43920</name>
</gene>
<dbReference type="InterPro" id="IPR013324">
    <property type="entry name" value="RNA_pol_sigma_r3/r4-like"/>
</dbReference>
<dbReference type="Proteomes" id="UP000321436">
    <property type="component" value="Unassembled WGS sequence"/>
</dbReference>
<organism evidence="3 4">
    <name type="scientific">Chitinophaga cymbidii</name>
    <dbReference type="NCBI Taxonomy" id="1096750"/>
    <lineage>
        <taxon>Bacteria</taxon>
        <taxon>Pseudomonadati</taxon>
        <taxon>Bacteroidota</taxon>
        <taxon>Chitinophagia</taxon>
        <taxon>Chitinophagales</taxon>
        <taxon>Chitinophagaceae</taxon>
        <taxon>Chitinophaga</taxon>
    </lineage>
</organism>
<protein>
    <recommendedName>
        <fullName evidence="2">RNA polymerase sigma factor 70 region 4 type 2 domain-containing protein</fullName>
    </recommendedName>
</protein>
<evidence type="ECO:0000256" key="1">
    <source>
        <dbReference type="SAM" id="Coils"/>
    </source>
</evidence>
<keyword evidence="4" id="KW-1185">Reference proteome</keyword>
<dbReference type="InterPro" id="IPR013249">
    <property type="entry name" value="RNA_pol_sigma70_r4_t2"/>
</dbReference>
<comment type="caution">
    <text evidence="3">The sequence shown here is derived from an EMBL/GenBank/DDBJ whole genome shotgun (WGS) entry which is preliminary data.</text>
</comment>
<name>A0A512RR16_9BACT</name>
<dbReference type="AlphaFoldDB" id="A0A512RR16"/>